<feature type="compositionally biased region" description="Basic and acidic residues" evidence="9">
    <location>
        <begin position="1"/>
        <end position="23"/>
    </location>
</feature>
<dbReference type="GO" id="GO:0004601">
    <property type="term" value="F:peroxidase activity"/>
    <property type="evidence" value="ECO:0007669"/>
    <property type="project" value="UniProtKB-KW"/>
</dbReference>
<keyword evidence="2 12" id="KW-0575">Peroxidase</keyword>
<keyword evidence="5" id="KW-0732">Signal</keyword>
<evidence type="ECO:0000259" key="11">
    <source>
        <dbReference type="Pfam" id="PF20628"/>
    </source>
</evidence>
<evidence type="ECO:0000256" key="6">
    <source>
        <dbReference type="ARBA" id="ARBA00023002"/>
    </source>
</evidence>
<dbReference type="GO" id="GO:0005829">
    <property type="term" value="C:cytosol"/>
    <property type="evidence" value="ECO:0007669"/>
    <property type="project" value="TreeGrafter"/>
</dbReference>
<dbReference type="InterPro" id="IPR011008">
    <property type="entry name" value="Dimeric_a/b-barrel"/>
</dbReference>
<keyword evidence="4" id="KW-0479">Metal-binding</keyword>
<dbReference type="NCBIfam" id="TIGR01413">
    <property type="entry name" value="Dyp_perox_fam"/>
    <property type="match status" value="1"/>
</dbReference>
<feature type="region of interest" description="Disordered" evidence="9">
    <location>
        <begin position="1"/>
        <end position="38"/>
    </location>
</feature>
<accession>A0A848L8X1</accession>
<protein>
    <submittedName>
        <fullName evidence="12">Dyp-type peroxidase</fullName>
    </submittedName>
</protein>
<dbReference type="SUPFAM" id="SSF54909">
    <property type="entry name" value="Dimeric alpha+beta barrel"/>
    <property type="match status" value="1"/>
</dbReference>
<dbReference type="PROSITE" id="PS51318">
    <property type="entry name" value="TAT"/>
    <property type="match status" value="1"/>
</dbReference>
<dbReference type="AlphaFoldDB" id="A0A848L8X1"/>
<evidence type="ECO:0000259" key="10">
    <source>
        <dbReference type="Pfam" id="PF04261"/>
    </source>
</evidence>
<dbReference type="Pfam" id="PF04261">
    <property type="entry name" value="Dyp_perox_N"/>
    <property type="match status" value="1"/>
</dbReference>
<dbReference type="Proteomes" id="UP000550729">
    <property type="component" value="Unassembled WGS sequence"/>
</dbReference>
<comment type="cofactor">
    <cofactor evidence="1">
        <name>heme b</name>
        <dbReference type="ChEBI" id="CHEBI:60344"/>
    </cofactor>
</comment>
<dbReference type="PANTHER" id="PTHR30521">
    <property type="entry name" value="DEFERROCHELATASE/PEROXIDASE"/>
    <property type="match status" value="1"/>
</dbReference>
<dbReference type="PROSITE" id="PS51404">
    <property type="entry name" value="DYP_PEROXIDASE"/>
    <property type="match status" value="1"/>
</dbReference>
<dbReference type="InterPro" id="IPR048327">
    <property type="entry name" value="Dyp_perox_N"/>
</dbReference>
<keyword evidence="7" id="KW-0408">Iron</keyword>
<sequence>MADSRSAKDPDGNHSTESARIHSTEPAGADIVAGPGPADRGISRRSLLRRGLFLGGAAAVGAGVAATVDRTVAKASDVADDTVDFHGVNQAGVVTDTQQHTVLAAFDVTNDRRDHVVEVLRRWTALAAPLTRGESVTVPIYTPADATSAYADTTQISTTSDSLEAWQAGANRLTVTVGFGRSLFQRDGKDRFGLAGRMPTQLVELPHFPGDQLIPDQSDGDLFLQACGDDQQSVFHAVRAIARVAPDIAALRWTQFGYSPSNRAGTPRNLMGFKDGTVNSNAHPPSDLDATLWAGSDSPGWMAGGTYLVYRRIRMALEHWDRLRVEDQEQVVGRHKVNGAPLGGAHEMDALDLNAKGADGGSAVIPATAHVRLAAPESNDGAVIVRRAFAYSNGTTPFTERWPPWRQALEYDAGLLFLGYQRDPRTAFIPINTRLAVNDALNQFTTHTASGVFAIPPGAVAPGHWIGETLFD</sequence>
<dbReference type="InterPro" id="IPR048328">
    <property type="entry name" value="Dyp_perox_C"/>
</dbReference>
<dbReference type="GO" id="GO:0020037">
    <property type="term" value="F:heme binding"/>
    <property type="evidence" value="ECO:0007669"/>
    <property type="project" value="InterPro"/>
</dbReference>
<keyword evidence="3" id="KW-0349">Heme</keyword>
<dbReference type="InterPro" id="IPR006311">
    <property type="entry name" value="TAT_signal"/>
</dbReference>
<evidence type="ECO:0000256" key="2">
    <source>
        <dbReference type="ARBA" id="ARBA00022559"/>
    </source>
</evidence>
<name>A0A848L8X1_9ACTN</name>
<evidence type="ECO:0000256" key="4">
    <source>
        <dbReference type="ARBA" id="ARBA00022723"/>
    </source>
</evidence>
<dbReference type="PANTHER" id="PTHR30521:SF4">
    <property type="entry name" value="DEFERROCHELATASE"/>
    <property type="match status" value="1"/>
</dbReference>
<evidence type="ECO:0000256" key="1">
    <source>
        <dbReference type="ARBA" id="ARBA00001970"/>
    </source>
</evidence>
<evidence type="ECO:0000256" key="5">
    <source>
        <dbReference type="ARBA" id="ARBA00022729"/>
    </source>
</evidence>
<dbReference type="RefSeq" id="WP_170197718.1">
    <property type="nucleotide sequence ID" value="NZ_JABBNB010000056.1"/>
</dbReference>
<keyword evidence="13" id="KW-1185">Reference proteome</keyword>
<evidence type="ECO:0000256" key="3">
    <source>
        <dbReference type="ARBA" id="ARBA00022617"/>
    </source>
</evidence>
<evidence type="ECO:0000256" key="9">
    <source>
        <dbReference type="SAM" id="MobiDB-lite"/>
    </source>
</evidence>
<evidence type="ECO:0000313" key="13">
    <source>
        <dbReference type="Proteomes" id="UP000550729"/>
    </source>
</evidence>
<evidence type="ECO:0000313" key="12">
    <source>
        <dbReference type="EMBL" id="NMO05213.1"/>
    </source>
</evidence>
<evidence type="ECO:0000256" key="8">
    <source>
        <dbReference type="ARBA" id="ARBA00025737"/>
    </source>
</evidence>
<comment type="similarity">
    <text evidence="8">Belongs to the DyP-type peroxidase family.</text>
</comment>
<dbReference type="InterPro" id="IPR006314">
    <property type="entry name" value="Dyp_peroxidase"/>
</dbReference>
<reference evidence="12 13" key="1">
    <citation type="submission" date="2020-04" db="EMBL/GenBank/DDBJ databases">
        <title>Gordonia sp. nov. TBRC 11910.</title>
        <authorList>
            <person name="Suriyachadkun C."/>
        </authorList>
    </citation>
    <scope>NUCLEOTIDE SEQUENCE [LARGE SCALE GENOMIC DNA]</scope>
    <source>
        <strain evidence="12 13">TBRC 11910</strain>
    </source>
</reference>
<evidence type="ECO:0000256" key="7">
    <source>
        <dbReference type="ARBA" id="ARBA00023004"/>
    </source>
</evidence>
<gene>
    <name evidence="12" type="ORF">HH308_28745</name>
</gene>
<comment type="caution">
    <text evidence="12">The sequence shown here is derived from an EMBL/GenBank/DDBJ whole genome shotgun (WGS) entry which is preliminary data.</text>
</comment>
<organism evidence="12 13">
    <name type="scientific">Gordonia asplenii</name>
    <dbReference type="NCBI Taxonomy" id="2725283"/>
    <lineage>
        <taxon>Bacteria</taxon>
        <taxon>Bacillati</taxon>
        <taxon>Actinomycetota</taxon>
        <taxon>Actinomycetes</taxon>
        <taxon>Mycobacteriales</taxon>
        <taxon>Gordoniaceae</taxon>
        <taxon>Gordonia</taxon>
    </lineage>
</organism>
<feature type="domain" description="Dyp-type peroxidase N-terminal" evidence="10">
    <location>
        <begin position="90"/>
        <end position="258"/>
    </location>
</feature>
<feature type="domain" description="Dyp-type peroxidase C-terminal" evidence="11">
    <location>
        <begin position="266"/>
        <end position="458"/>
    </location>
</feature>
<dbReference type="EMBL" id="JABBNB010000056">
    <property type="protein sequence ID" value="NMO05213.1"/>
    <property type="molecule type" value="Genomic_DNA"/>
</dbReference>
<dbReference type="GO" id="GO:0046872">
    <property type="term" value="F:metal ion binding"/>
    <property type="evidence" value="ECO:0007669"/>
    <property type="project" value="UniProtKB-KW"/>
</dbReference>
<proteinExistence type="inferred from homology"/>
<keyword evidence="6" id="KW-0560">Oxidoreductase</keyword>
<dbReference type="Pfam" id="PF20628">
    <property type="entry name" value="Dyp_perox_C"/>
    <property type="match status" value="1"/>
</dbReference>